<feature type="transmembrane region" description="Helical" evidence="2">
    <location>
        <begin position="510"/>
        <end position="528"/>
    </location>
</feature>
<feature type="transmembrane region" description="Helical" evidence="2">
    <location>
        <begin position="321"/>
        <end position="339"/>
    </location>
</feature>
<keyword evidence="2" id="KW-0812">Transmembrane</keyword>
<feature type="transmembrane region" description="Helical" evidence="2">
    <location>
        <begin position="585"/>
        <end position="604"/>
    </location>
</feature>
<feature type="transmembrane region" description="Helical" evidence="2">
    <location>
        <begin position="659"/>
        <end position="676"/>
    </location>
</feature>
<feature type="transmembrane region" description="Helical" evidence="2">
    <location>
        <begin position="634"/>
        <end position="653"/>
    </location>
</feature>
<feature type="transmembrane region" description="Helical" evidence="2">
    <location>
        <begin position="106"/>
        <end position="124"/>
    </location>
</feature>
<feature type="transmembrane region" description="Helical" evidence="2">
    <location>
        <begin position="712"/>
        <end position="729"/>
    </location>
</feature>
<evidence type="ECO:0000313" key="4">
    <source>
        <dbReference type="Proteomes" id="UP000199155"/>
    </source>
</evidence>
<dbReference type="RefSeq" id="WP_176953723.1">
    <property type="nucleotide sequence ID" value="NZ_FNFF01000003.1"/>
</dbReference>
<evidence type="ECO:0000313" key="3">
    <source>
        <dbReference type="EMBL" id="SDJ89700.1"/>
    </source>
</evidence>
<gene>
    <name evidence="3" type="ORF">SAMN05421806_103192</name>
</gene>
<feature type="transmembrane region" description="Helical" evidence="2">
    <location>
        <begin position="131"/>
        <end position="150"/>
    </location>
</feature>
<name>A0A1G8XIW7_9ACTN</name>
<dbReference type="Proteomes" id="UP000199155">
    <property type="component" value="Unassembled WGS sequence"/>
</dbReference>
<organism evidence="3 4">
    <name type="scientific">Streptomyces indicus</name>
    <dbReference type="NCBI Taxonomy" id="417292"/>
    <lineage>
        <taxon>Bacteria</taxon>
        <taxon>Bacillati</taxon>
        <taxon>Actinomycetota</taxon>
        <taxon>Actinomycetes</taxon>
        <taxon>Kitasatosporales</taxon>
        <taxon>Streptomycetaceae</taxon>
        <taxon>Streptomyces</taxon>
    </lineage>
</organism>
<feature type="transmembrane region" description="Helical" evidence="2">
    <location>
        <begin position="162"/>
        <end position="182"/>
    </location>
</feature>
<feature type="transmembrane region" description="Helical" evidence="2">
    <location>
        <begin position="269"/>
        <end position="288"/>
    </location>
</feature>
<feature type="transmembrane region" description="Helical" evidence="2">
    <location>
        <begin position="456"/>
        <end position="474"/>
    </location>
</feature>
<proteinExistence type="predicted"/>
<feature type="transmembrane region" description="Helical" evidence="2">
    <location>
        <begin position="396"/>
        <end position="416"/>
    </location>
</feature>
<feature type="transmembrane region" description="Helical" evidence="2">
    <location>
        <begin position="763"/>
        <end position="783"/>
    </location>
</feature>
<keyword evidence="2" id="KW-1133">Transmembrane helix</keyword>
<evidence type="ECO:0000256" key="2">
    <source>
        <dbReference type="SAM" id="Phobius"/>
    </source>
</evidence>
<feature type="transmembrane region" description="Helical" evidence="2">
    <location>
        <begin position="736"/>
        <end position="757"/>
    </location>
</feature>
<dbReference type="STRING" id="417292.SAMN05421806_103192"/>
<keyword evidence="2" id="KW-0472">Membrane</keyword>
<feature type="transmembrane region" description="Helical" evidence="2">
    <location>
        <begin position="351"/>
        <end position="376"/>
    </location>
</feature>
<feature type="transmembrane region" description="Helical" evidence="2">
    <location>
        <begin position="295"/>
        <end position="315"/>
    </location>
</feature>
<dbReference type="AlphaFoldDB" id="A0A1G8XIW7"/>
<feature type="transmembrane region" description="Helical" evidence="2">
    <location>
        <begin position="76"/>
        <end position="100"/>
    </location>
</feature>
<feature type="transmembrane region" description="Helical" evidence="2">
    <location>
        <begin position="561"/>
        <end position="578"/>
    </location>
</feature>
<feature type="transmembrane region" description="Helical" evidence="2">
    <location>
        <begin position="610"/>
        <end position="627"/>
    </location>
</feature>
<feature type="transmembrane region" description="Helical" evidence="2">
    <location>
        <begin position="688"/>
        <end position="706"/>
    </location>
</feature>
<feature type="transmembrane region" description="Helical" evidence="2">
    <location>
        <begin position="428"/>
        <end position="450"/>
    </location>
</feature>
<dbReference type="EMBL" id="FNFF01000003">
    <property type="protein sequence ID" value="SDJ89700.1"/>
    <property type="molecule type" value="Genomic_DNA"/>
</dbReference>
<keyword evidence="4" id="KW-1185">Reference proteome</keyword>
<accession>A0A1G8XIW7</accession>
<feature type="region of interest" description="Disordered" evidence="1">
    <location>
        <begin position="44"/>
        <end position="68"/>
    </location>
</feature>
<dbReference type="InterPro" id="IPR058062">
    <property type="entry name" value="SCO7613_C"/>
</dbReference>
<dbReference type="NCBIfam" id="NF047321">
    <property type="entry name" value="SCO7613_CTERM"/>
    <property type="match status" value="1"/>
</dbReference>
<feature type="transmembrane region" description="Helical" evidence="2">
    <location>
        <begin position="535"/>
        <end position="555"/>
    </location>
</feature>
<sequence length="801" mass="80521">MTSIPPPAEELRLLDHELARLDARRAQLLTRRAWLVGVVQQPSAAATPPGWQGWAPRTPAPSAPARETAPSGVQNVLLTLGGILLAIGAIAFTVVSWGALGIGGRSAVLAAITLGALALPAVLLRRGLSATAEAIACVGLLLTVLDAYALHTAALPDTDPLGYAAAASAVLAALWTGYGLILPRLHVPAPAGIATAQLPLLFWWAASEGGPHLLSAAFLATSAASTSAALLITRAPARVTAAAGAAATGVCGLLTAAGLAFAASTPSEAIEAAAHLACAAALASIAAWRIRHSGLATATAAIGALAVLLATVGVLRTTLPGDWTVVAQLLCAAALLTLVRSRLPRPVRLGVAGTSAAVLALAFLWTLPALGTAVLGPVEQLAGVWAGATDRASVPGADGLAVVTALLLLAGVLAVAHRLGDGRPWRTPAGVAAAAFAWAALTVVPLALSLDHAVESAAHLALATLALATSVATARSTRPSRPLAVTTLACFFTSALTASLLALAAEPTTFLALGTLLALTIAATALHPSGARRSVLAVTAVGAAAGIAVAAPSALELPAHQTAFALLTVPAVTALLGAHLRAHTYALPVELAGAAAALVALTLAATDTPALSLALALAGAIASGTALRADRRPAAAYTAGALFLLATWVRLAASGITTPEAYTLPVTVLALAIGFLRRRRDPEASSWAAYGPGLAVTLLPSLAAAWGDPHWLRPLLLGSAALLVTLLGARHRLQAPLALGGTTLALVAVHELAPYVVQVVGALPRWLPPAAAGMLLLALGATYEQRLRNARRLRELVGRMH</sequence>
<feature type="transmembrane region" description="Helical" evidence="2">
    <location>
        <begin position="483"/>
        <end position="504"/>
    </location>
</feature>
<feature type="transmembrane region" description="Helical" evidence="2">
    <location>
        <begin position="212"/>
        <end position="232"/>
    </location>
</feature>
<reference evidence="3 4" key="1">
    <citation type="submission" date="2016-10" db="EMBL/GenBank/DDBJ databases">
        <authorList>
            <person name="de Groot N.N."/>
        </authorList>
    </citation>
    <scope>NUCLEOTIDE SEQUENCE [LARGE SCALE GENOMIC DNA]</scope>
    <source>
        <strain evidence="3 4">CGMCC 4.5727</strain>
    </source>
</reference>
<protein>
    <submittedName>
        <fullName evidence="3">Uncharacterized protein</fullName>
    </submittedName>
</protein>
<evidence type="ECO:0000256" key="1">
    <source>
        <dbReference type="SAM" id="MobiDB-lite"/>
    </source>
</evidence>
<feature type="transmembrane region" description="Helical" evidence="2">
    <location>
        <begin position="189"/>
        <end position="206"/>
    </location>
</feature>
<feature type="transmembrane region" description="Helical" evidence="2">
    <location>
        <begin position="239"/>
        <end position="263"/>
    </location>
</feature>